<sequence>MNIITKAIFILFALSVEAQQEVCNNAPVEFTYCVNNKVLTRVIKKRAVTDFTNAGHLTLDVNSDLEIAPEAFSKVNVTSLWLYFPQVNYDDKSKSKVLTLHSDSFAHLSHLHQLRVFRANVKFNGNPFVNTRQLRSLEMTAGNLTEIPREQIESLPNLDFLNLEDNLIERVPENIFRNNPHLGYINFRRNKIAKLEAGWSNGLTTVEKLDFSINSISGEPGMFAGIPWLKNLDLSEAFDSNGFHSYVLDNLPNLEVLVLGLNNLTSLEPGVFDRFPKLREISLYSNRLRNIPTGVFEKLTSLQDLSFVDNEIETIQPGAFSGLNLRFLKLENNKIKTIEPRTFSGLTVEYLDLHGNDISEVKPYAFDGLNVNSLDMTYNALREVGVDDFAGLIVKDLNLGKNPIREIADGAFSNTTLKSTLTLYMTSLERLHKSRWGVSDSAEVTMF</sequence>
<dbReference type="PANTHER" id="PTHR45617:SF181">
    <property type="entry name" value="LP04042P"/>
    <property type="match status" value="1"/>
</dbReference>
<keyword evidence="3" id="KW-0732">Signal</keyword>
<keyword evidence="1" id="KW-0433">Leucine-rich repeat</keyword>
<evidence type="ECO:0000256" key="3">
    <source>
        <dbReference type="SAM" id="SignalP"/>
    </source>
</evidence>
<accession>A0A6V7IPU1</accession>
<organism evidence="4">
    <name type="scientific">Bracon brevicornis</name>
    <dbReference type="NCBI Taxonomy" id="1563983"/>
    <lineage>
        <taxon>Eukaryota</taxon>
        <taxon>Metazoa</taxon>
        <taxon>Ecdysozoa</taxon>
        <taxon>Arthropoda</taxon>
        <taxon>Hexapoda</taxon>
        <taxon>Insecta</taxon>
        <taxon>Pterygota</taxon>
        <taxon>Neoptera</taxon>
        <taxon>Endopterygota</taxon>
        <taxon>Hymenoptera</taxon>
        <taxon>Apocrita</taxon>
        <taxon>Ichneumonoidea</taxon>
        <taxon>Braconidae</taxon>
        <taxon>Braconinae</taxon>
        <taxon>Bracon</taxon>
    </lineage>
</organism>
<dbReference type="Gene3D" id="3.80.10.10">
    <property type="entry name" value="Ribonuclease Inhibitor"/>
    <property type="match status" value="2"/>
</dbReference>
<dbReference type="InterPro" id="IPR001611">
    <property type="entry name" value="Leu-rich_rpt"/>
</dbReference>
<evidence type="ECO:0000256" key="1">
    <source>
        <dbReference type="ARBA" id="ARBA00022614"/>
    </source>
</evidence>
<dbReference type="InterPro" id="IPR003591">
    <property type="entry name" value="Leu-rich_rpt_typical-subtyp"/>
</dbReference>
<dbReference type="AlphaFoldDB" id="A0A6V7IPU1"/>
<dbReference type="SMART" id="SM00369">
    <property type="entry name" value="LRR_TYP"/>
    <property type="match status" value="7"/>
</dbReference>
<dbReference type="InterPro" id="IPR032675">
    <property type="entry name" value="LRR_dom_sf"/>
</dbReference>
<keyword evidence="2" id="KW-0677">Repeat</keyword>
<dbReference type="SUPFAM" id="SSF52058">
    <property type="entry name" value="L domain-like"/>
    <property type="match status" value="1"/>
</dbReference>
<feature type="signal peptide" evidence="3">
    <location>
        <begin position="1"/>
        <end position="18"/>
    </location>
</feature>
<protein>
    <recommendedName>
        <fullName evidence="5">LRRCT domain-containing protein</fullName>
    </recommendedName>
</protein>
<dbReference type="PROSITE" id="PS51450">
    <property type="entry name" value="LRR"/>
    <property type="match status" value="2"/>
</dbReference>
<dbReference type="Pfam" id="PF13855">
    <property type="entry name" value="LRR_8"/>
    <property type="match status" value="2"/>
</dbReference>
<feature type="chain" id="PRO_5028195478" description="LRRCT domain-containing protein" evidence="3">
    <location>
        <begin position="19"/>
        <end position="447"/>
    </location>
</feature>
<gene>
    <name evidence="4" type="ORF">BBRV_LOCUS27925</name>
</gene>
<name>A0A6V7IPU1_9HYME</name>
<dbReference type="Pfam" id="PF00560">
    <property type="entry name" value="LRR_1"/>
    <property type="match status" value="1"/>
</dbReference>
<dbReference type="PANTHER" id="PTHR45617">
    <property type="entry name" value="LEUCINE RICH REPEAT FAMILY PROTEIN"/>
    <property type="match status" value="1"/>
</dbReference>
<proteinExistence type="predicted"/>
<evidence type="ECO:0000313" key="4">
    <source>
        <dbReference type="EMBL" id="CAD1540265.1"/>
    </source>
</evidence>
<reference evidence="4" key="1">
    <citation type="submission" date="2020-07" db="EMBL/GenBank/DDBJ databases">
        <authorList>
            <person name="Ferguson B K."/>
        </authorList>
    </citation>
    <scope>NUCLEOTIDE SEQUENCE</scope>
    <source>
        <strain evidence="4">L06</strain>
    </source>
</reference>
<evidence type="ECO:0008006" key="5">
    <source>
        <dbReference type="Google" id="ProtNLM"/>
    </source>
</evidence>
<dbReference type="EMBL" id="CADCXW020000007">
    <property type="protein sequence ID" value="CAD1540265.1"/>
    <property type="molecule type" value="Genomic_DNA"/>
</dbReference>
<evidence type="ECO:0000256" key="2">
    <source>
        <dbReference type="ARBA" id="ARBA00022737"/>
    </source>
</evidence>